<keyword evidence="2" id="KW-1185">Reference proteome</keyword>
<accession>A0A369JQM0</accession>
<dbReference type="EMBL" id="LUEZ02000053">
    <property type="protein sequence ID" value="RDB21973.1"/>
    <property type="molecule type" value="Genomic_DNA"/>
</dbReference>
<reference evidence="1" key="1">
    <citation type="submission" date="2018-04" db="EMBL/GenBank/DDBJ databases">
        <title>Whole genome sequencing of Hypsizygus marmoreus.</title>
        <authorList>
            <person name="Choi I.-G."/>
            <person name="Min B."/>
            <person name="Kim J.-G."/>
            <person name="Kim S."/>
            <person name="Oh Y.-L."/>
            <person name="Kong W.-S."/>
            <person name="Park H."/>
            <person name="Jeong J."/>
            <person name="Song E.-S."/>
        </authorList>
    </citation>
    <scope>NUCLEOTIDE SEQUENCE [LARGE SCALE GENOMIC DNA]</scope>
    <source>
        <strain evidence="1">51987-8</strain>
    </source>
</reference>
<comment type="caution">
    <text evidence="1">The sequence shown here is derived from an EMBL/GenBank/DDBJ whole genome shotgun (WGS) entry which is preliminary data.</text>
</comment>
<name>A0A369JQM0_HYPMA</name>
<dbReference type="Proteomes" id="UP000076154">
    <property type="component" value="Unassembled WGS sequence"/>
</dbReference>
<evidence type="ECO:0000313" key="2">
    <source>
        <dbReference type="Proteomes" id="UP000076154"/>
    </source>
</evidence>
<evidence type="ECO:0000313" key="1">
    <source>
        <dbReference type="EMBL" id="RDB21973.1"/>
    </source>
</evidence>
<gene>
    <name evidence="1" type="ORF">Hypma_011025</name>
</gene>
<protein>
    <submittedName>
        <fullName evidence="1">Uncharacterized protein</fullName>
    </submittedName>
</protein>
<dbReference type="AlphaFoldDB" id="A0A369JQM0"/>
<dbReference type="InParanoid" id="A0A369JQM0"/>
<sequence length="173" mass="19135">MHDTSTSIYPPRGSEFTEMSEGLKHLHYIPFISAFKMTPNVIVSRCWLSLPGQQAPCPCNRWQVGSPPLNISLEIGTCLPDLKLSNRFFFSACTFSVIRAGFVLCSNLPDSPKVSPPKATFPLFQKQQSPMLEAGPPDSSLMRYVKNPSFASFGIRLPPRNSSLTSPIQDLNS</sequence>
<proteinExistence type="predicted"/>
<organism evidence="1 2">
    <name type="scientific">Hypsizygus marmoreus</name>
    <name type="common">White beech mushroom</name>
    <name type="synonym">Agaricus marmoreus</name>
    <dbReference type="NCBI Taxonomy" id="39966"/>
    <lineage>
        <taxon>Eukaryota</taxon>
        <taxon>Fungi</taxon>
        <taxon>Dikarya</taxon>
        <taxon>Basidiomycota</taxon>
        <taxon>Agaricomycotina</taxon>
        <taxon>Agaricomycetes</taxon>
        <taxon>Agaricomycetidae</taxon>
        <taxon>Agaricales</taxon>
        <taxon>Tricholomatineae</taxon>
        <taxon>Lyophyllaceae</taxon>
        <taxon>Hypsizygus</taxon>
    </lineage>
</organism>